<dbReference type="Proteomes" id="UP001164653">
    <property type="component" value="Chromosome"/>
</dbReference>
<dbReference type="AlphaFoldDB" id="A0A9E8NC60"/>
<organism evidence="1 2">
    <name type="scientific">Dyadobacter pollutisoli</name>
    <dbReference type="NCBI Taxonomy" id="2910158"/>
    <lineage>
        <taxon>Bacteria</taxon>
        <taxon>Pseudomonadati</taxon>
        <taxon>Bacteroidota</taxon>
        <taxon>Cytophagia</taxon>
        <taxon>Cytophagales</taxon>
        <taxon>Spirosomataceae</taxon>
        <taxon>Dyadobacter</taxon>
    </lineage>
</organism>
<protein>
    <submittedName>
        <fullName evidence="1">Uncharacterized protein</fullName>
    </submittedName>
</protein>
<keyword evidence="2" id="KW-1185">Reference proteome</keyword>
<evidence type="ECO:0000313" key="2">
    <source>
        <dbReference type="Proteomes" id="UP001164653"/>
    </source>
</evidence>
<reference evidence="1" key="1">
    <citation type="submission" date="2022-11" db="EMBL/GenBank/DDBJ databases">
        <title>Dyadobacter pollutisoli sp. nov., isolated from plastic dumped soil.</title>
        <authorList>
            <person name="Kim J.M."/>
            <person name="Kim K.R."/>
            <person name="Lee J.K."/>
            <person name="Hao L."/>
            <person name="Jeon C.O."/>
        </authorList>
    </citation>
    <scope>NUCLEOTIDE SEQUENCE</scope>
    <source>
        <strain evidence="1">U1</strain>
    </source>
</reference>
<name>A0A9E8NC60_9BACT</name>
<gene>
    <name evidence="1" type="ORF">ON006_08270</name>
</gene>
<dbReference type="RefSeq" id="WP_244818947.1">
    <property type="nucleotide sequence ID" value="NZ_CP112998.1"/>
</dbReference>
<proteinExistence type="predicted"/>
<accession>A0A9E8NC60</accession>
<dbReference type="KEGG" id="dpf:ON006_08270"/>
<dbReference type="EMBL" id="CP112998">
    <property type="protein sequence ID" value="WAC13945.1"/>
    <property type="molecule type" value="Genomic_DNA"/>
</dbReference>
<sequence length="119" mass="12844">MISLQGCDKLSRTSTVYGRVTEIGGSGVDSIDVLFAANKMISGEIGLLRITTDKDGNYSGTVDVPKGYGELNVVIPTGGNPKFTKIYRGHEVFINGKQTNDCCPAKIGGKTQYDFKLYK</sequence>
<evidence type="ECO:0000313" key="1">
    <source>
        <dbReference type="EMBL" id="WAC13945.1"/>
    </source>
</evidence>